<keyword evidence="1" id="KW-0812">Transmembrane</keyword>
<feature type="transmembrane region" description="Helical" evidence="1">
    <location>
        <begin position="239"/>
        <end position="260"/>
    </location>
</feature>
<feature type="transmembrane region" description="Helical" evidence="1">
    <location>
        <begin position="163"/>
        <end position="190"/>
    </location>
</feature>
<organism evidence="2 3">
    <name type="scientific">Micromonospora sonneratiae</name>
    <dbReference type="NCBI Taxonomy" id="1184706"/>
    <lineage>
        <taxon>Bacteria</taxon>
        <taxon>Bacillati</taxon>
        <taxon>Actinomycetota</taxon>
        <taxon>Actinomycetes</taxon>
        <taxon>Micromonosporales</taxon>
        <taxon>Micromonosporaceae</taxon>
        <taxon>Micromonospora</taxon>
    </lineage>
</organism>
<dbReference type="Pfam" id="PF12679">
    <property type="entry name" value="ABC2_membrane_2"/>
    <property type="match status" value="1"/>
</dbReference>
<proteinExistence type="predicted"/>
<dbReference type="EMBL" id="JBHTMP010000036">
    <property type="protein sequence ID" value="MFD1323766.1"/>
    <property type="molecule type" value="Genomic_DNA"/>
</dbReference>
<protein>
    <submittedName>
        <fullName evidence="2">ABC transporter permease subunit</fullName>
    </submittedName>
</protein>
<accession>A0ABW3YK34</accession>
<dbReference type="RefSeq" id="WP_377573266.1">
    <property type="nucleotide sequence ID" value="NZ_JBHTMP010000036.1"/>
</dbReference>
<sequence>MSLYVTELRRLFKRRLTRVLLVLLVLGLAAITISFSVASHRIDPARVAAAEARAEQEFQQQVRYHTQAVAECEAARARGENVEERYGPDCGKEYPPQREHFQAEWYLPFQFEFREQFGVFISVFSGILALFAFIIGASYVGAEWNTGGMMNLLLWRPKRLSVLLTKLGVLLSGVLGIGVVLGALWTAAFWLIGKYDGITGKMTQGVWESFAISGARGLGLALAVGAVAFGLASLGRHTAMALGVAVGIGVVSEIGLRIALQIAGVRFGDRYVLSTYAIAWFEKSFTLYDYRACDFAMGECKPGEFLVTWQDSALVFGVGTALVLAAAMWAIRRRDIT</sequence>
<keyword evidence="3" id="KW-1185">Reference proteome</keyword>
<feature type="transmembrane region" description="Helical" evidence="1">
    <location>
        <begin position="117"/>
        <end position="142"/>
    </location>
</feature>
<reference evidence="3" key="1">
    <citation type="journal article" date="2019" name="Int. J. Syst. Evol. Microbiol.">
        <title>The Global Catalogue of Microorganisms (GCM) 10K type strain sequencing project: providing services to taxonomists for standard genome sequencing and annotation.</title>
        <authorList>
            <consortium name="The Broad Institute Genomics Platform"/>
            <consortium name="The Broad Institute Genome Sequencing Center for Infectious Disease"/>
            <person name="Wu L."/>
            <person name="Ma J."/>
        </authorList>
    </citation>
    <scope>NUCLEOTIDE SEQUENCE [LARGE SCALE GENOMIC DNA]</scope>
    <source>
        <strain evidence="3">JCM 31037</strain>
    </source>
</reference>
<feature type="transmembrane region" description="Helical" evidence="1">
    <location>
        <begin position="313"/>
        <end position="331"/>
    </location>
</feature>
<evidence type="ECO:0000313" key="2">
    <source>
        <dbReference type="EMBL" id="MFD1323766.1"/>
    </source>
</evidence>
<gene>
    <name evidence="2" type="ORF">ACFQ4H_22005</name>
</gene>
<dbReference type="Proteomes" id="UP001597260">
    <property type="component" value="Unassembled WGS sequence"/>
</dbReference>
<comment type="caution">
    <text evidence="2">The sequence shown here is derived from an EMBL/GenBank/DDBJ whole genome shotgun (WGS) entry which is preliminary data.</text>
</comment>
<keyword evidence="1" id="KW-0472">Membrane</keyword>
<evidence type="ECO:0000313" key="3">
    <source>
        <dbReference type="Proteomes" id="UP001597260"/>
    </source>
</evidence>
<keyword evidence="1" id="KW-1133">Transmembrane helix</keyword>
<name>A0ABW3YK34_9ACTN</name>
<evidence type="ECO:0000256" key="1">
    <source>
        <dbReference type="SAM" id="Phobius"/>
    </source>
</evidence>
<feature type="transmembrane region" description="Helical" evidence="1">
    <location>
        <begin position="210"/>
        <end position="232"/>
    </location>
</feature>